<dbReference type="GeneID" id="64696309"/>
<dbReference type="Pfam" id="PF20147">
    <property type="entry name" value="Crinkler"/>
    <property type="match status" value="1"/>
</dbReference>
<keyword evidence="3" id="KW-0964">Secreted</keyword>
<dbReference type="Proteomes" id="UP000823399">
    <property type="component" value="Unassembled WGS sequence"/>
</dbReference>
<comment type="caution">
    <text evidence="5">The sequence shown here is derived from an EMBL/GenBank/DDBJ whole genome shotgun (WGS) entry which is preliminary data.</text>
</comment>
<dbReference type="GO" id="GO:0005576">
    <property type="term" value="C:extracellular region"/>
    <property type="evidence" value="ECO:0007669"/>
    <property type="project" value="UniProtKB-SubCell"/>
</dbReference>
<proteinExistence type="predicted"/>
<dbReference type="InterPro" id="IPR011009">
    <property type="entry name" value="Kinase-like_dom_sf"/>
</dbReference>
<dbReference type="GO" id="GO:0043657">
    <property type="term" value="C:host cell"/>
    <property type="evidence" value="ECO:0007669"/>
    <property type="project" value="UniProtKB-SubCell"/>
</dbReference>
<keyword evidence="6" id="KW-1185">Reference proteome</keyword>
<dbReference type="RefSeq" id="XP_041288927.1">
    <property type="nucleotide sequence ID" value="XM_041434050.1"/>
</dbReference>
<organism evidence="5 6">
    <name type="scientific">Suillus discolor</name>
    <dbReference type="NCBI Taxonomy" id="1912936"/>
    <lineage>
        <taxon>Eukaryota</taxon>
        <taxon>Fungi</taxon>
        <taxon>Dikarya</taxon>
        <taxon>Basidiomycota</taxon>
        <taxon>Agaricomycotina</taxon>
        <taxon>Agaricomycetes</taxon>
        <taxon>Agaricomycetidae</taxon>
        <taxon>Boletales</taxon>
        <taxon>Suillineae</taxon>
        <taxon>Suillaceae</taxon>
        <taxon>Suillus</taxon>
    </lineage>
</organism>
<dbReference type="SUPFAM" id="SSF56112">
    <property type="entry name" value="Protein kinase-like (PK-like)"/>
    <property type="match status" value="1"/>
</dbReference>
<reference evidence="5" key="1">
    <citation type="journal article" date="2020" name="New Phytol.">
        <title>Comparative genomics reveals dynamic genome evolution in host specialist ectomycorrhizal fungi.</title>
        <authorList>
            <person name="Lofgren L.A."/>
            <person name="Nguyen N.H."/>
            <person name="Vilgalys R."/>
            <person name="Ruytinx J."/>
            <person name="Liao H.L."/>
            <person name="Branco S."/>
            <person name="Kuo A."/>
            <person name="LaButti K."/>
            <person name="Lipzen A."/>
            <person name="Andreopoulos W."/>
            <person name="Pangilinan J."/>
            <person name="Riley R."/>
            <person name="Hundley H."/>
            <person name="Na H."/>
            <person name="Barry K."/>
            <person name="Grigoriev I.V."/>
            <person name="Stajich J.E."/>
            <person name="Kennedy P.G."/>
        </authorList>
    </citation>
    <scope>NUCLEOTIDE SEQUENCE</scope>
    <source>
        <strain evidence="5">FC423</strain>
    </source>
</reference>
<name>A0A9P7JQE2_9AGAM</name>
<dbReference type="AlphaFoldDB" id="A0A9P7JQE2"/>
<protein>
    <recommendedName>
        <fullName evidence="4">Crinkler effector protein N-terminal domain-containing protein</fullName>
    </recommendedName>
</protein>
<feature type="domain" description="Crinkler effector protein N-terminal" evidence="4">
    <location>
        <begin position="36"/>
        <end position="130"/>
    </location>
</feature>
<dbReference type="InterPro" id="IPR045379">
    <property type="entry name" value="Crinkler_N"/>
</dbReference>
<sequence>MAIGARMIRNCAFLASSTRGPHRVVAKHFEKMYKLLNCIVLGDDPSHIFEIKIEPTESVSALRQAIKDAKKPHFDHVAADDLELWRVDLPADEAPKNHTLDPKQSLSAVAKLSKFFSEQPNEEHLHIVVQPQHTVPVVPRIPLVDTRLAYLKKASGAPSAGAKPASFAATQDKEEYLCNRPRRVADSLPVTLLDPIFGEFVDDCQNYQPTDHDNEFVWKLSENMSSFHPDELTRMNVFRQLLRGYGIILHSSAIGSTKYTTDGHLLSADGNFVQVILEGKNEIGGRGAEPFAESILYYHKILKESNAGVEKFRSVLPCIHIIVFGACIGFAGSVFIEKVQCDVLAPIIPLFWHSTDLRMQEMAARTFGALKIAIEKLEKLYSSPIIHLEAEDSLRHPYPQTYTSSSGHIQEFSYDKTQMLRDRRIFFGKTINDAAESKICIKFVRHYSPEAHRFCANQGHAPDLIAYETLAGGWKMVIMDALDIDEGLLAQRPGSYRPLSAMAVSERLPLKEAITCLIEELHKYNGGYVHGDLRDTNFVVGDDNQFMLFDFDWAGPIEKARYPMHVNRTDIRRPEGVCDGKKIVAKHDLEMLKYLFPEQDGREPVRKRPRLSTGEGSSI</sequence>
<evidence type="ECO:0000313" key="5">
    <source>
        <dbReference type="EMBL" id="KAG2098459.1"/>
    </source>
</evidence>
<evidence type="ECO:0000256" key="1">
    <source>
        <dbReference type="ARBA" id="ARBA00004340"/>
    </source>
</evidence>
<comment type="subcellular location">
    <subcellularLocation>
        <location evidence="1">Host cell</location>
    </subcellularLocation>
    <subcellularLocation>
        <location evidence="2">Secreted</location>
    </subcellularLocation>
</comment>
<evidence type="ECO:0000313" key="6">
    <source>
        <dbReference type="Proteomes" id="UP000823399"/>
    </source>
</evidence>
<dbReference type="EMBL" id="JABBWM010000061">
    <property type="protein sequence ID" value="KAG2098459.1"/>
    <property type="molecule type" value="Genomic_DNA"/>
</dbReference>
<gene>
    <name evidence="5" type="ORF">F5147DRAFT_656099</name>
</gene>
<dbReference type="OrthoDB" id="4062651at2759"/>
<evidence type="ECO:0000256" key="3">
    <source>
        <dbReference type="ARBA" id="ARBA00022525"/>
    </source>
</evidence>
<accession>A0A9P7JQE2</accession>
<evidence type="ECO:0000256" key="2">
    <source>
        <dbReference type="ARBA" id="ARBA00004613"/>
    </source>
</evidence>
<evidence type="ECO:0000259" key="4">
    <source>
        <dbReference type="Pfam" id="PF20147"/>
    </source>
</evidence>